<reference evidence="2 3" key="1">
    <citation type="submission" date="2019-09" db="EMBL/GenBank/DDBJ databases">
        <title>FDA dAtabase for Regulatory Grade micrObial Sequences (FDA-ARGOS): Supporting development and validation of Infectious Disease Dx tests.</title>
        <authorList>
            <person name="Sciortino C."/>
            <person name="Tallon L."/>
            <person name="Sadzewicz L."/>
            <person name="Vavikolanu K."/>
            <person name="Mehta A."/>
            <person name="Aluvathingal J."/>
            <person name="Nadendla S."/>
            <person name="Nandy P."/>
            <person name="Geyer C."/>
            <person name="Yan Y."/>
            <person name="Sichtig H."/>
        </authorList>
    </citation>
    <scope>NUCLEOTIDE SEQUENCE [LARGE SCALE GENOMIC DNA]</scope>
    <source>
        <strain evidence="2 3">FDAARGOS_664</strain>
    </source>
</reference>
<evidence type="ECO:0000313" key="2">
    <source>
        <dbReference type="EMBL" id="QET06596.1"/>
    </source>
</evidence>
<evidence type="ECO:0000313" key="3">
    <source>
        <dbReference type="Proteomes" id="UP000322822"/>
    </source>
</evidence>
<protein>
    <submittedName>
        <fullName evidence="2">DUF3455 domain-containing protein</fullName>
    </submittedName>
</protein>
<evidence type="ECO:0000256" key="1">
    <source>
        <dbReference type="SAM" id="MobiDB-lite"/>
    </source>
</evidence>
<feature type="region of interest" description="Disordered" evidence="1">
    <location>
        <begin position="1"/>
        <end position="23"/>
    </location>
</feature>
<dbReference type="PANTHER" id="PTHR35567">
    <property type="entry name" value="MALATE DEHYDROGENASE (AFU_ORTHOLOGUE AFUA_2G13800)"/>
    <property type="match status" value="1"/>
</dbReference>
<name>A0A5P2HEY7_9BURK</name>
<organism evidence="2 3">
    <name type="scientific">Cupriavidus pauculus</name>
    <dbReference type="NCBI Taxonomy" id="82633"/>
    <lineage>
        <taxon>Bacteria</taxon>
        <taxon>Pseudomonadati</taxon>
        <taxon>Pseudomonadota</taxon>
        <taxon>Betaproteobacteria</taxon>
        <taxon>Burkholderiales</taxon>
        <taxon>Burkholderiaceae</taxon>
        <taxon>Cupriavidus</taxon>
    </lineage>
</organism>
<dbReference type="EMBL" id="CP044067">
    <property type="protein sequence ID" value="QET06596.1"/>
    <property type="molecule type" value="Genomic_DNA"/>
</dbReference>
<dbReference type="PANTHER" id="PTHR35567:SF1">
    <property type="entry name" value="CONSERVED FUNGAL PROTEIN (AFU_ORTHOLOGUE AFUA_1G14230)"/>
    <property type="match status" value="1"/>
</dbReference>
<dbReference type="OrthoDB" id="193535at2"/>
<dbReference type="Proteomes" id="UP000322822">
    <property type="component" value="Chromosome 2"/>
</dbReference>
<proteinExistence type="predicted"/>
<sequence length="155" mass="16454">MAGALASCASGISAPPELQPPDARGTIAAMHASGVQIYQCRRGNDGRLSWTFLAPEATLKDDTGQRVVRHYAGPTWEAPDGSKVTGKVLQQKAQGPDSIPLLLLQATSTGGTGLLSKTRYVQRLKTEGGVAPAQGCTQEGQENRVPYRADYVFLE</sequence>
<dbReference type="AlphaFoldDB" id="A0A5P2HEY7"/>
<gene>
    <name evidence="2" type="ORF">FOB72_21380</name>
</gene>
<dbReference type="InterPro" id="IPR021851">
    <property type="entry name" value="DUF3455"/>
</dbReference>
<dbReference type="Pfam" id="PF11937">
    <property type="entry name" value="DUF3455"/>
    <property type="match status" value="1"/>
</dbReference>
<accession>A0A5P2HEY7</accession>